<dbReference type="Gene3D" id="3.10.110.10">
    <property type="entry name" value="Ubiquitin Conjugating Enzyme"/>
    <property type="match status" value="1"/>
</dbReference>
<dbReference type="PANTHER" id="PTHR43267:SF1">
    <property type="entry name" value="TRNA THREONYLCARBAMOYLADENOSINE DEHYDRATASE"/>
    <property type="match status" value="1"/>
</dbReference>
<dbReference type="GO" id="GO:0061504">
    <property type="term" value="P:cyclic threonylcarbamoyladenosine biosynthetic process"/>
    <property type="evidence" value="ECO:0007669"/>
    <property type="project" value="TreeGrafter"/>
</dbReference>
<evidence type="ECO:0000313" key="2">
    <source>
        <dbReference type="EMBL" id="KKW90909.1"/>
    </source>
</evidence>
<name>A0A0M3AQU3_9SPHN</name>
<dbReference type="SUPFAM" id="SSF69572">
    <property type="entry name" value="Activating enzymes of the ubiquitin-like proteins"/>
    <property type="match status" value="1"/>
</dbReference>
<dbReference type="InterPro" id="IPR000594">
    <property type="entry name" value="ThiF_NAD_FAD-bd"/>
</dbReference>
<dbReference type="CDD" id="cd00195">
    <property type="entry name" value="UBCc_UEV"/>
    <property type="match status" value="1"/>
</dbReference>
<accession>A0A0M3AQU3</accession>
<dbReference type="PANTHER" id="PTHR43267">
    <property type="entry name" value="TRNA THREONYLCARBAMOYLADENOSINE DEHYDRATASE"/>
    <property type="match status" value="1"/>
</dbReference>
<organism evidence="2 3">
    <name type="scientific">Sphingobium chungbukense</name>
    <dbReference type="NCBI Taxonomy" id="56193"/>
    <lineage>
        <taxon>Bacteria</taxon>
        <taxon>Pseudomonadati</taxon>
        <taxon>Pseudomonadota</taxon>
        <taxon>Alphaproteobacteria</taxon>
        <taxon>Sphingomonadales</taxon>
        <taxon>Sphingomonadaceae</taxon>
        <taxon>Sphingobium</taxon>
    </lineage>
</organism>
<dbReference type="EMBL" id="LBIC01000007">
    <property type="protein sequence ID" value="KKW90909.1"/>
    <property type="molecule type" value="Genomic_DNA"/>
</dbReference>
<dbReference type="SUPFAM" id="SSF54495">
    <property type="entry name" value="UBC-like"/>
    <property type="match status" value="1"/>
</dbReference>
<evidence type="ECO:0000259" key="1">
    <source>
        <dbReference type="Pfam" id="PF00899"/>
    </source>
</evidence>
<comment type="caution">
    <text evidence="2">The sequence shown here is derived from an EMBL/GenBank/DDBJ whole genome shotgun (WGS) entry which is preliminary data.</text>
</comment>
<reference evidence="2 3" key="1">
    <citation type="submission" date="2015-04" db="EMBL/GenBank/DDBJ databases">
        <title>Genome sequence of aromatic hydrocarbons-degrading Sphingobium chungbukense DJ77.</title>
        <authorList>
            <person name="Kim Y.-C."/>
            <person name="Chae J.-C."/>
        </authorList>
    </citation>
    <scope>NUCLEOTIDE SEQUENCE [LARGE SCALE GENOMIC DNA]</scope>
    <source>
        <strain evidence="2 3">DJ77</strain>
    </source>
</reference>
<dbReference type="InterPro" id="IPR035985">
    <property type="entry name" value="Ubiquitin-activating_enz"/>
</dbReference>
<dbReference type="Pfam" id="PF00899">
    <property type="entry name" value="ThiF"/>
    <property type="match status" value="1"/>
</dbReference>
<dbReference type="STRING" id="56193.YP76_14875"/>
<dbReference type="Gene3D" id="3.40.50.720">
    <property type="entry name" value="NAD(P)-binding Rossmann-like Domain"/>
    <property type="match status" value="1"/>
</dbReference>
<gene>
    <name evidence="2" type="ORF">YP76_14875</name>
</gene>
<dbReference type="GO" id="GO:0061503">
    <property type="term" value="F:tRNA threonylcarbamoyladenosine dehydratase"/>
    <property type="evidence" value="ECO:0007669"/>
    <property type="project" value="TreeGrafter"/>
</dbReference>
<keyword evidence="3" id="KW-1185">Reference proteome</keyword>
<dbReference type="Proteomes" id="UP000033874">
    <property type="component" value="Unassembled WGS sequence"/>
</dbReference>
<dbReference type="PATRIC" id="fig|56193.3.peg.3111"/>
<protein>
    <recommendedName>
        <fullName evidence="1">THIF-type NAD/FAD binding fold domain-containing protein</fullName>
    </recommendedName>
</protein>
<proteinExistence type="predicted"/>
<dbReference type="InterPro" id="IPR016135">
    <property type="entry name" value="UBQ-conjugating_enzyme/RWD"/>
</dbReference>
<sequence>MRFWWLTDSARLAAERAAVEALARDEDWLEFTRWKFDDARFAAEAIISAHGRRYPVQLIYPDQFPQVPPWVEPQDEARWSTHQYGKGVLCLELRPDNWTAEATGSDVLRSAHNLLVTEDPLGEGGERAPSDHRIGQVQAYDWGLNPVLIGQRCAERIEAGIALDLVGLRWMAADEVWPILVHDAEDRLLLRRPPGADIHNWRFDIPVFVSARSAPAGVPDRAALVAAADLQPDMASLVLETNAAIILFTGEADIAGFHLMADGATHRRRILVLPDESGARSARSTAAECKRVAIVGAGSIGSKLAESLVRSGLGLLTLIDGDVLLPDNLERHALEWRDVGFRKVNGLKRRLLAIAPGADIRVVDNNLNWQRSAKSHAWQVEAVADCSVIVDATGDPATALFLGALADANERPFVSVEVFEGGLGALVATALPERDPPFVDGRATFLAWCDEQGVAPPEPGPRRYEMLAGDGAPIVADDAAVTMTAGHAARVVLDIVDGAPAPSDSAWLLLGYSRHWLFDGHGHTIRLSVGERCPGTSGEDVEARAFALDLFKEWLDAAKAGG</sequence>
<feature type="domain" description="THIF-type NAD/FAD binding fold" evidence="1">
    <location>
        <begin position="290"/>
        <end position="421"/>
    </location>
</feature>
<dbReference type="InterPro" id="IPR045886">
    <property type="entry name" value="ThiF/MoeB/HesA"/>
</dbReference>
<dbReference type="GO" id="GO:0008641">
    <property type="term" value="F:ubiquitin-like modifier activating enzyme activity"/>
    <property type="evidence" value="ECO:0007669"/>
    <property type="project" value="InterPro"/>
</dbReference>
<dbReference type="RefSeq" id="WP_046764430.1">
    <property type="nucleotide sequence ID" value="NZ_LBIC01000007.1"/>
</dbReference>
<evidence type="ECO:0000313" key="3">
    <source>
        <dbReference type="Proteomes" id="UP000033874"/>
    </source>
</evidence>
<dbReference type="AlphaFoldDB" id="A0A0M3AQU3"/>